<keyword evidence="6" id="KW-0812">Transmembrane</keyword>
<evidence type="ECO:0000256" key="1">
    <source>
        <dbReference type="ARBA" id="ARBA00004613"/>
    </source>
</evidence>
<feature type="transmembrane region" description="Helical" evidence="6">
    <location>
        <begin position="9"/>
        <end position="30"/>
    </location>
</feature>
<dbReference type="SUPFAM" id="SSF53474">
    <property type="entry name" value="alpha/beta-Hydrolases"/>
    <property type="match status" value="1"/>
</dbReference>
<keyword evidence="6" id="KW-0472">Membrane</keyword>
<keyword evidence="9" id="KW-1185">Reference proteome</keyword>
<dbReference type="EMBL" id="JAHIBW010000017">
    <property type="protein sequence ID" value="KAG7302532.1"/>
    <property type="molecule type" value="Genomic_DNA"/>
</dbReference>
<gene>
    <name evidence="8" type="ORF">JYU34_012450</name>
</gene>
<accession>A0ABQ7QBD4</accession>
<proteinExistence type="inferred from homology"/>
<reference evidence="8 9" key="1">
    <citation type="submission" date="2021-06" db="EMBL/GenBank/DDBJ databases">
        <title>A haploid diamondback moth (Plutella xylostella L.) genome assembly resolves 31 chromosomes and identifies a diamide resistance mutation.</title>
        <authorList>
            <person name="Ward C.M."/>
            <person name="Perry K.D."/>
            <person name="Baker G."/>
            <person name="Powis K."/>
            <person name="Heckel D.G."/>
            <person name="Baxter S.W."/>
        </authorList>
    </citation>
    <scope>NUCLEOTIDE SEQUENCE [LARGE SCALE GENOMIC DNA]</scope>
    <source>
        <strain evidence="8 9">LV</strain>
        <tissue evidence="8">Single pupa</tissue>
    </source>
</reference>
<comment type="subcellular location">
    <subcellularLocation>
        <location evidence="1">Secreted</location>
    </subcellularLocation>
</comment>
<comment type="caution">
    <text evidence="8">The sequence shown here is derived from an EMBL/GenBank/DDBJ whole genome shotgun (WGS) entry which is preliminary data.</text>
</comment>
<evidence type="ECO:0000256" key="4">
    <source>
        <dbReference type="ARBA" id="ARBA00022729"/>
    </source>
</evidence>
<protein>
    <recommendedName>
        <fullName evidence="7">Lipase domain-containing protein</fullName>
    </recommendedName>
</protein>
<dbReference type="InterPro" id="IPR029058">
    <property type="entry name" value="AB_hydrolase_fold"/>
</dbReference>
<evidence type="ECO:0000313" key="8">
    <source>
        <dbReference type="EMBL" id="KAG7302532.1"/>
    </source>
</evidence>
<dbReference type="InterPro" id="IPR000734">
    <property type="entry name" value="TAG_lipase"/>
</dbReference>
<keyword evidence="6" id="KW-1133">Transmembrane helix</keyword>
<keyword evidence="4" id="KW-0732">Signal</keyword>
<dbReference type="PANTHER" id="PTHR11610">
    <property type="entry name" value="LIPASE"/>
    <property type="match status" value="1"/>
</dbReference>
<evidence type="ECO:0000256" key="2">
    <source>
        <dbReference type="ARBA" id="ARBA00010701"/>
    </source>
</evidence>
<evidence type="ECO:0000256" key="5">
    <source>
        <dbReference type="RuleBase" id="RU004262"/>
    </source>
</evidence>
<sequence length="341" mass="38067">MDVRARRAIIMTSVIVCVMLSASLILSTYANYNSFGPFRTLLYSDWITCDHNKNMEVSVNETQVFFYDFANDINATSPIDQAVNIISTYNLDVTRRFIVFVPGYKSHISKKTEELIRQTFQNVPNTYLIIFDHSTYTTSRPGKLKGYERAVYHTYYLGKAVGKFLTELRRKGVPSRNIHCVGHSLGSQMLGYAGSAYINATGEKLWRVTAIDPAGPCFSNSLIEEQIRSGVAEYVEVYHCNAGGLGTTSVLGDADFFFNYEGAIQPKCNPGILPGKGESDAAKCSHKACVRYWAYTVHNPGYFLAWKCDSYKEFNKGRCAGNEVTIAGRPPAVKQAHIRKG</sequence>
<dbReference type="Proteomes" id="UP000823941">
    <property type="component" value="Chromosome 17"/>
</dbReference>
<name>A0ABQ7QBD4_PLUXY</name>
<dbReference type="Gene3D" id="3.40.50.1820">
    <property type="entry name" value="alpha/beta hydrolase"/>
    <property type="match status" value="1"/>
</dbReference>
<evidence type="ECO:0000259" key="7">
    <source>
        <dbReference type="Pfam" id="PF00151"/>
    </source>
</evidence>
<comment type="similarity">
    <text evidence="2 5">Belongs to the AB hydrolase superfamily. Lipase family.</text>
</comment>
<dbReference type="PRINTS" id="PR00821">
    <property type="entry name" value="TAGLIPASE"/>
</dbReference>
<dbReference type="PANTHER" id="PTHR11610:SF149">
    <property type="entry name" value="FI01450P-RELATED"/>
    <property type="match status" value="1"/>
</dbReference>
<organism evidence="8 9">
    <name type="scientific">Plutella xylostella</name>
    <name type="common">Diamondback moth</name>
    <name type="synonym">Plutella maculipennis</name>
    <dbReference type="NCBI Taxonomy" id="51655"/>
    <lineage>
        <taxon>Eukaryota</taxon>
        <taxon>Metazoa</taxon>
        <taxon>Ecdysozoa</taxon>
        <taxon>Arthropoda</taxon>
        <taxon>Hexapoda</taxon>
        <taxon>Insecta</taxon>
        <taxon>Pterygota</taxon>
        <taxon>Neoptera</taxon>
        <taxon>Endopterygota</taxon>
        <taxon>Lepidoptera</taxon>
        <taxon>Glossata</taxon>
        <taxon>Ditrysia</taxon>
        <taxon>Yponomeutoidea</taxon>
        <taxon>Plutellidae</taxon>
        <taxon>Plutella</taxon>
    </lineage>
</organism>
<evidence type="ECO:0000256" key="3">
    <source>
        <dbReference type="ARBA" id="ARBA00022525"/>
    </source>
</evidence>
<evidence type="ECO:0000256" key="6">
    <source>
        <dbReference type="SAM" id="Phobius"/>
    </source>
</evidence>
<dbReference type="InterPro" id="IPR013818">
    <property type="entry name" value="Lipase"/>
</dbReference>
<dbReference type="Pfam" id="PF00151">
    <property type="entry name" value="Lipase"/>
    <property type="match status" value="1"/>
</dbReference>
<evidence type="ECO:0000313" key="9">
    <source>
        <dbReference type="Proteomes" id="UP000823941"/>
    </source>
</evidence>
<keyword evidence="3" id="KW-0964">Secreted</keyword>
<feature type="domain" description="Lipase" evidence="7">
    <location>
        <begin position="56"/>
        <end position="321"/>
    </location>
</feature>